<name>A0A6A3JGP6_9STRA</name>
<organism evidence="2 5">
    <name type="scientific">Phytophthora rubi</name>
    <dbReference type="NCBI Taxonomy" id="129364"/>
    <lineage>
        <taxon>Eukaryota</taxon>
        <taxon>Sar</taxon>
        <taxon>Stramenopiles</taxon>
        <taxon>Oomycota</taxon>
        <taxon>Peronosporomycetes</taxon>
        <taxon>Peronosporales</taxon>
        <taxon>Peronosporaceae</taxon>
        <taxon>Phytophthora</taxon>
    </lineage>
</organism>
<evidence type="ECO:0000313" key="4">
    <source>
        <dbReference type="Proteomes" id="UP000434957"/>
    </source>
</evidence>
<dbReference type="Proteomes" id="UP000435112">
    <property type="component" value="Unassembled WGS sequence"/>
</dbReference>
<sequence>MHPAFSTGKKRPSTVAGASGKTPKPPKKQKLTLPNQPPIEPPPARAASMIDFELSP</sequence>
<evidence type="ECO:0000313" key="2">
    <source>
        <dbReference type="EMBL" id="KAE8992698.1"/>
    </source>
</evidence>
<comment type="caution">
    <text evidence="2">The sequence shown here is derived from an EMBL/GenBank/DDBJ whole genome shotgun (WGS) entry which is preliminary data.</text>
</comment>
<evidence type="ECO:0000313" key="3">
    <source>
        <dbReference type="EMBL" id="KAE9312880.1"/>
    </source>
</evidence>
<dbReference type="EMBL" id="QXFU01001957">
    <property type="protein sequence ID" value="KAE8992698.1"/>
    <property type="molecule type" value="Genomic_DNA"/>
</dbReference>
<dbReference type="Proteomes" id="UP000434957">
    <property type="component" value="Unassembled WGS sequence"/>
</dbReference>
<feature type="region of interest" description="Disordered" evidence="1">
    <location>
        <begin position="1"/>
        <end position="56"/>
    </location>
</feature>
<dbReference type="AlphaFoldDB" id="A0A6A3JGP6"/>
<protein>
    <submittedName>
        <fullName evidence="2">Uncharacterized protein</fullName>
    </submittedName>
</protein>
<feature type="compositionally biased region" description="Pro residues" evidence="1">
    <location>
        <begin position="35"/>
        <end position="44"/>
    </location>
</feature>
<evidence type="ECO:0000313" key="5">
    <source>
        <dbReference type="Proteomes" id="UP000435112"/>
    </source>
</evidence>
<dbReference type="EMBL" id="QXFT01001674">
    <property type="protein sequence ID" value="KAE9312880.1"/>
    <property type="molecule type" value="Genomic_DNA"/>
</dbReference>
<keyword evidence="4" id="KW-1185">Reference proteome</keyword>
<gene>
    <name evidence="2" type="ORF">PR002_g20456</name>
    <name evidence="3" type="ORF">PR003_g19657</name>
</gene>
<accession>A0A6A3JGP6</accession>
<evidence type="ECO:0000256" key="1">
    <source>
        <dbReference type="SAM" id="MobiDB-lite"/>
    </source>
</evidence>
<proteinExistence type="predicted"/>
<reference evidence="2 5" key="1">
    <citation type="submission" date="2018-09" db="EMBL/GenBank/DDBJ databases">
        <title>Genomic investigation of the strawberry pathogen Phytophthora fragariae indicates pathogenicity is determined by transcriptional variation in three key races.</title>
        <authorList>
            <person name="Adams T.M."/>
            <person name="Armitage A.D."/>
            <person name="Sobczyk M.K."/>
            <person name="Bates H.J."/>
            <person name="Dunwell J.M."/>
            <person name="Nellist C.F."/>
            <person name="Harrison R.J."/>
        </authorList>
    </citation>
    <scope>NUCLEOTIDE SEQUENCE [LARGE SCALE GENOMIC DNA]</scope>
    <source>
        <strain evidence="2 5">SCRP324</strain>
        <strain evidence="3 4">SCRP333</strain>
    </source>
</reference>